<dbReference type="Gene3D" id="1.10.287.470">
    <property type="entry name" value="Helix hairpin bin"/>
    <property type="match status" value="1"/>
</dbReference>
<evidence type="ECO:0000256" key="3">
    <source>
        <dbReference type="SAM" id="MobiDB-lite"/>
    </source>
</evidence>
<evidence type="ECO:0000313" key="8">
    <source>
        <dbReference type="EMBL" id="GMM60441.1"/>
    </source>
</evidence>
<proteinExistence type="inferred from homology"/>
<dbReference type="Gene3D" id="2.40.50.100">
    <property type="match status" value="1"/>
</dbReference>
<name>A0ABQ6P5F4_9SPHN</name>
<comment type="caution">
    <text evidence="8">The sequence shown here is derived from an EMBL/GenBank/DDBJ whole genome shotgun (WGS) entry which is preliminary data.</text>
</comment>
<dbReference type="Proteomes" id="UP001187221">
    <property type="component" value="Unassembled WGS sequence"/>
</dbReference>
<feature type="compositionally biased region" description="Low complexity" evidence="3">
    <location>
        <begin position="408"/>
        <end position="422"/>
    </location>
</feature>
<dbReference type="InterPro" id="IPR058624">
    <property type="entry name" value="MdtA-like_HH"/>
</dbReference>
<feature type="domain" description="Multidrug resistance protein MdtA-like C-terminal permuted SH3" evidence="7">
    <location>
        <begin position="322"/>
        <end position="382"/>
    </location>
</feature>
<protein>
    <submittedName>
        <fullName evidence="8">Multidrug efflux RND transporter periplasmic adaptor subunit AcrA</fullName>
    </submittedName>
</protein>
<sequence>MLHSRPVASSVRFPGLRAVGARSFSSFSPFALAFLVPACLALSGCGGGQEAPKPKDIQVGYIVATPTPVPVSTELSGRTVASEVAEVRPQVTGIIMERLFTEGTMVHAGQPLYQIDSRNYAANANQAAGNLAASQAMVESLRLKAERYKLMAAQGGISRQDALDAMASYNQARGQVLANKGALQAAQVSLGFTRILAPITGRIGVSSITKGALVTSSQTNALAKIQKFDPMWVNIQQSSNDYLALRRALQSGKLAADGAARVKVILSDGTVWPVEGRLNFADVDVDPETGTVTLRVTVANPHYDLLPGLFVKARIIEGIVPNGILVPQGAVSRTPRGSATVLVINAKGEAETRDIVADVAVGTNWLVSRGLKAGDKVITEGLVKARPGAKVKASPARSEIVKTDDDQSSNGQSSDGQSDGDNTPGTTMTAPAQGTK</sequence>
<evidence type="ECO:0000313" key="9">
    <source>
        <dbReference type="Proteomes" id="UP001187221"/>
    </source>
</evidence>
<dbReference type="RefSeq" id="WP_317974238.1">
    <property type="nucleotide sequence ID" value="NZ_BTFW01000001.1"/>
</dbReference>
<comment type="similarity">
    <text evidence="2">Belongs to the membrane fusion protein (MFP) (TC 8.A.1) family.</text>
</comment>
<evidence type="ECO:0000256" key="1">
    <source>
        <dbReference type="ARBA" id="ARBA00004196"/>
    </source>
</evidence>
<dbReference type="Pfam" id="PF25917">
    <property type="entry name" value="BSH_RND"/>
    <property type="match status" value="1"/>
</dbReference>
<evidence type="ECO:0000259" key="4">
    <source>
        <dbReference type="Pfam" id="PF25876"/>
    </source>
</evidence>
<evidence type="ECO:0000256" key="2">
    <source>
        <dbReference type="ARBA" id="ARBA00009477"/>
    </source>
</evidence>
<dbReference type="Pfam" id="PF25944">
    <property type="entry name" value="Beta-barrel_RND"/>
    <property type="match status" value="1"/>
</dbReference>
<dbReference type="InterPro" id="IPR058625">
    <property type="entry name" value="MdtA-like_BSH"/>
</dbReference>
<dbReference type="InterPro" id="IPR058626">
    <property type="entry name" value="MdtA-like_b-barrel"/>
</dbReference>
<feature type="domain" description="Multidrug resistance protein MdtA-like alpha-helical hairpin" evidence="4">
    <location>
        <begin position="124"/>
        <end position="193"/>
    </location>
</feature>
<dbReference type="EMBL" id="BTFW01000001">
    <property type="protein sequence ID" value="GMM60441.1"/>
    <property type="molecule type" value="Genomic_DNA"/>
</dbReference>
<dbReference type="PANTHER" id="PTHR30158">
    <property type="entry name" value="ACRA/E-RELATED COMPONENT OF DRUG EFFLUX TRANSPORTER"/>
    <property type="match status" value="1"/>
</dbReference>
<dbReference type="Gene3D" id="2.40.30.170">
    <property type="match status" value="1"/>
</dbReference>
<comment type="subcellular location">
    <subcellularLocation>
        <location evidence="1">Cell envelope</location>
    </subcellularLocation>
</comment>
<keyword evidence="9" id="KW-1185">Reference proteome</keyword>
<feature type="region of interest" description="Disordered" evidence="3">
    <location>
        <begin position="385"/>
        <end position="436"/>
    </location>
</feature>
<dbReference type="InterPro" id="IPR006143">
    <property type="entry name" value="RND_pump_MFP"/>
</dbReference>
<evidence type="ECO:0000259" key="5">
    <source>
        <dbReference type="Pfam" id="PF25917"/>
    </source>
</evidence>
<dbReference type="Gene3D" id="2.40.420.20">
    <property type="match status" value="1"/>
</dbReference>
<dbReference type="Pfam" id="PF25967">
    <property type="entry name" value="RND-MFP_C"/>
    <property type="match status" value="1"/>
</dbReference>
<gene>
    <name evidence="8" type="primary">acrA</name>
    <name evidence="8" type="ORF">NUTIK01_12180</name>
</gene>
<dbReference type="Pfam" id="PF25876">
    <property type="entry name" value="HH_MFP_RND"/>
    <property type="match status" value="1"/>
</dbReference>
<feature type="domain" description="Multidrug resistance protein MdtA-like beta-barrel" evidence="6">
    <location>
        <begin position="230"/>
        <end position="317"/>
    </location>
</feature>
<organism evidence="8 9">
    <name type="scientific">Novosphingobium pituita</name>
    <dbReference type="NCBI Taxonomy" id="3056842"/>
    <lineage>
        <taxon>Bacteria</taxon>
        <taxon>Pseudomonadati</taxon>
        <taxon>Pseudomonadota</taxon>
        <taxon>Alphaproteobacteria</taxon>
        <taxon>Sphingomonadales</taxon>
        <taxon>Sphingomonadaceae</taxon>
        <taxon>Novosphingobium</taxon>
    </lineage>
</organism>
<dbReference type="SUPFAM" id="SSF111369">
    <property type="entry name" value="HlyD-like secretion proteins"/>
    <property type="match status" value="1"/>
</dbReference>
<accession>A0ABQ6P5F4</accession>
<feature type="domain" description="Multidrug resistance protein MdtA-like barrel-sandwich hybrid" evidence="5">
    <location>
        <begin position="83"/>
        <end position="225"/>
    </location>
</feature>
<evidence type="ECO:0000259" key="6">
    <source>
        <dbReference type="Pfam" id="PF25944"/>
    </source>
</evidence>
<reference evidence="8 9" key="1">
    <citation type="submission" date="2023-06" db="EMBL/GenBank/DDBJ databases">
        <title>Draft genome sequence of Novosphingobium sp. strain IK01.</title>
        <authorList>
            <person name="Hatamoto M."/>
            <person name="Ikarashi T."/>
            <person name="Yamaguchi T."/>
        </authorList>
    </citation>
    <scope>NUCLEOTIDE SEQUENCE [LARGE SCALE GENOMIC DNA]</scope>
    <source>
        <strain evidence="8 9">IK01</strain>
    </source>
</reference>
<dbReference type="InterPro" id="IPR058627">
    <property type="entry name" value="MdtA-like_C"/>
</dbReference>
<feature type="compositionally biased region" description="Polar residues" evidence="3">
    <location>
        <begin position="423"/>
        <end position="436"/>
    </location>
</feature>
<dbReference type="NCBIfam" id="TIGR01730">
    <property type="entry name" value="RND_mfp"/>
    <property type="match status" value="1"/>
</dbReference>
<evidence type="ECO:0000259" key="7">
    <source>
        <dbReference type="Pfam" id="PF25967"/>
    </source>
</evidence>
<dbReference type="PANTHER" id="PTHR30158:SF3">
    <property type="entry name" value="MULTIDRUG EFFLUX PUMP SUBUNIT ACRA-RELATED"/>
    <property type="match status" value="1"/>
</dbReference>